<gene>
    <name evidence="1" type="ORF">CEUTPL_LOCUS8924</name>
</gene>
<proteinExistence type="predicted"/>
<name>A0A9N9MW21_9CUCU</name>
<dbReference type="InterPro" id="IPR005312">
    <property type="entry name" value="DUF1759"/>
</dbReference>
<dbReference type="OrthoDB" id="8064889at2759"/>
<organism evidence="1 2">
    <name type="scientific">Ceutorhynchus assimilis</name>
    <name type="common">cabbage seed weevil</name>
    <dbReference type="NCBI Taxonomy" id="467358"/>
    <lineage>
        <taxon>Eukaryota</taxon>
        <taxon>Metazoa</taxon>
        <taxon>Ecdysozoa</taxon>
        <taxon>Arthropoda</taxon>
        <taxon>Hexapoda</taxon>
        <taxon>Insecta</taxon>
        <taxon>Pterygota</taxon>
        <taxon>Neoptera</taxon>
        <taxon>Endopterygota</taxon>
        <taxon>Coleoptera</taxon>
        <taxon>Polyphaga</taxon>
        <taxon>Cucujiformia</taxon>
        <taxon>Curculionidae</taxon>
        <taxon>Ceutorhynchinae</taxon>
        <taxon>Ceutorhynchus</taxon>
    </lineage>
</organism>
<accession>A0A9N9MW21</accession>
<protein>
    <submittedName>
        <fullName evidence="1">Uncharacterized protein</fullName>
    </submittedName>
</protein>
<evidence type="ECO:0000313" key="1">
    <source>
        <dbReference type="EMBL" id="CAG9768385.1"/>
    </source>
</evidence>
<evidence type="ECO:0000313" key="2">
    <source>
        <dbReference type="Proteomes" id="UP001152799"/>
    </source>
</evidence>
<dbReference type="EMBL" id="OU892280">
    <property type="protein sequence ID" value="CAG9768385.1"/>
    <property type="molecule type" value="Genomic_DNA"/>
</dbReference>
<reference evidence="1" key="1">
    <citation type="submission" date="2022-01" db="EMBL/GenBank/DDBJ databases">
        <authorList>
            <person name="King R."/>
        </authorList>
    </citation>
    <scope>NUCLEOTIDE SEQUENCE</scope>
</reference>
<sequence>MLFFTKRECSEAQPKSYTGEAKMAVEMLLITAQNPDDIIDILQQKYGRPEVIMGEILITVNNLHEAEPFESFINFSSVVRNIEIVISGEVAFYDVDQRHVLGK</sequence>
<dbReference type="Pfam" id="PF03564">
    <property type="entry name" value="DUF1759"/>
    <property type="match status" value="1"/>
</dbReference>
<keyword evidence="2" id="KW-1185">Reference proteome</keyword>
<dbReference type="Proteomes" id="UP001152799">
    <property type="component" value="Chromosome 4"/>
</dbReference>
<dbReference type="AlphaFoldDB" id="A0A9N9MW21"/>